<dbReference type="SUPFAM" id="SSF52540">
    <property type="entry name" value="P-loop containing nucleoside triphosphate hydrolases"/>
    <property type="match status" value="1"/>
</dbReference>
<evidence type="ECO:0000256" key="5">
    <source>
        <dbReference type="ARBA" id="ARBA00023235"/>
    </source>
</evidence>
<evidence type="ECO:0000256" key="3">
    <source>
        <dbReference type="ARBA" id="ARBA00022806"/>
    </source>
</evidence>
<dbReference type="InterPro" id="IPR014017">
    <property type="entry name" value="DNA_helicase_UvrD-like_C"/>
</dbReference>
<dbReference type="Gene3D" id="3.40.50.300">
    <property type="entry name" value="P-loop containing nucleotide triphosphate hydrolases"/>
    <property type="match status" value="3"/>
</dbReference>
<evidence type="ECO:0000256" key="6">
    <source>
        <dbReference type="ARBA" id="ARBA00034617"/>
    </source>
</evidence>
<evidence type="ECO:0000256" key="9">
    <source>
        <dbReference type="PROSITE-ProRule" id="PRU00560"/>
    </source>
</evidence>
<feature type="region of interest" description="Disordered" evidence="10">
    <location>
        <begin position="927"/>
        <end position="947"/>
    </location>
</feature>
<comment type="caution">
    <text evidence="12">The sequence shown here is derived from an EMBL/GenBank/DDBJ whole genome shotgun (WGS) entry which is preliminary data.</text>
</comment>
<evidence type="ECO:0000256" key="7">
    <source>
        <dbReference type="ARBA" id="ARBA00034808"/>
    </source>
</evidence>
<dbReference type="InterPro" id="IPR014016">
    <property type="entry name" value="UvrD-like_ATP-bd"/>
</dbReference>
<proteinExistence type="predicted"/>
<keyword evidence="13" id="KW-1185">Reference proteome</keyword>
<sequence length="947" mass="105773">MSSVSLQTITSPPVVHKNWLGASLSISISGSEDAVLKGARHFEALAFAEEVRKTWVAINLDLLKAEEARIARIHDAIVGLSQPTYYPAACILSPLLDEAKALDANILSKLQPEAIGPVAAARVELVRRFAANPAALRKAAAETFVASSLEHWKEFFDSIESKPLTPEQRLSVIVDEDATLVLAGAGSGKTSVITAKAAYLVKADIRRSDEILLLAFAKDAAAEMSKRVSERSGVPIKAQTFHALAYGIIGKVEGSKPALAPQASDDLLFVNVIKQILMELFFKLTEVAKAVIQWFSHFLVEPKTEWDFKTKHDFYKHIEQQDLRTLQGETVKSYEELQIANWLYENGVEYEYEPNYEHKVPTGGRRDYCPDFRLTESGVYIEHFGVRRQRMPDGNDRLFTAPFIDCDEYLRGMMWKRQVHAENQTTLIETYSYERQEGTLLTGLAAKLLPHVTLQPRPPETIFDRVVQLRQVDSFSQLLTTFLRKFKGGGYSVTDCEAKSVRMKFAPRAKAFLAVFEPVFQEYQRRLDGRIDFEDMVLRAARYVETGRYVSPFRHILVDEFQDISQGRARLVTALKAQHPDARIFAVGDDWQSIFRFAGSDIHLMRHFGHEFGGEFDGETGVHRTVDLGRTFRSVDQIALAAKTFVLKNPAQISKNIIPAGKATEPAIRIVMTQKNGEDKALSDLLSDISGKASFEAQTSVLLLGRYRSIKPDIATLQRQFPKLGISFKTIHASKGLEADHVILLKADRGRMGFPSEMVDDPLLSLVSPEQEPFEYAEERRVMYVAMTRARHTLTILASEAKPSSFVMELMQESAYASTVVSGEEAVVYDCRECGGRLISSQSQAGRTFYSCEHTIHCENRLPACSACGSAIPERSNGSAVAHCRCGQVYPACHECQSGWMVERSGKYGKFLSCVRYPACDGKARLTSAAEPGERGAQPSRTRRPRR</sequence>
<dbReference type="Pfam" id="PF00580">
    <property type="entry name" value="UvrD-helicase"/>
    <property type="match status" value="1"/>
</dbReference>
<keyword evidence="4 9" id="KW-0067">ATP-binding</keyword>
<feature type="domain" description="UvrD-like helicase ATP-binding" evidence="11">
    <location>
        <begin position="162"/>
        <end position="635"/>
    </location>
</feature>
<dbReference type="Gene3D" id="3.30.65.10">
    <property type="entry name" value="Bacterial Topoisomerase I, domain 1"/>
    <property type="match status" value="1"/>
</dbReference>
<dbReference type="Proteomes" id="UP000191812">
    <property type="component" value="Unassembled WGS sequence"/>
</dbReference>
<evidence type="ECO:0000256" key="2">
    <source>
        <dbReference type="ARBA" id="ARBA00022801"/>
    </source>
</evidence>
<evidence type="ECO:0000313" key="12">
    <source>
        <dbReference type="EMBL" id="CUX24138.1"/>
    </source>
</evidence>
<dbReference type="InterPro" id="IPR027417">
    <property type="entry name" value="P-loop_NTPase"/>
</dbReference>
<keyword evidence="1 9" id="KW-0547">Nucleotide-binding</keyword>
<keyword evidence="2 9" id="KW-0378">Hydrolase</keyword>
<evidence type="ECO:0000259" key="11">
    <source>
        <dbReference type="PROSITE" id="PS51198"/>
    </source>
</evidence>
<evidence type="ECO:0000256" key="8">
    <source>
        <dbReference type="ARBA" id="ARBA00048988"/>
    </source>
</evidence>
<protein>
    <recommendedName>
        <fullName evidence="7">DNA 3'-5' helicase</fullName>
        <ecNumber evidence="7">5.6.2.4</ecNumber>
    </recommendedName>
</protein>
<reference evidence="12 13" key="1">
    <citation type="submission" date="2016-01" db="EMBL/GenBank/DDBJ databases">
        <authorList>
            <person name="Regsiter A."/>
            <person name="william w."/>
        </authorList>
    </citation>
    <scope>NUCLEOTIDE SEQUENCE [LARGE SCALE GENOMIC DNA]</scope>
    <source>
        <strain evidence="12 13">CFBP 6927</strain>
    </source>
</reference>
<evidence type="ECO:0000256" key="10">
    <source>
        <dbReference type="SAM" id="MobiDB-lite"/>
    </source>
</evidence>
<evidence type="ECO:0000256" key="1">
    <source>
        <dbReference type="ARBA" id="ARBA00022741"/>
    </source>
</evidence>
<feature type="binding site" evidence="9">
    <location>
        <begin position="183"/>
        <end position="190"/>
    </location>
    <ligand>
        <name>ATP</name>
        <dbReference type="ChEBI" id="CHEBI:30616"/>
    </ligand>
</feature>
<dbReference type="Gene3D" id="3.40.91.30">
    <property type="match status" value="1"/>
</dbReference>
<gene>
    <name evidence="12" type="ORF">AGR13a_Cc240026</name>
</gene>
<dbReference type="PANTHER" id="PTHR11070:SF63">
    <property type="entry name" value="DNA HELICASE IV"/>
    <property type="match status" value="1"/>
</dbReference>
<keyword evidence="3 9" id="KW-0347">Helicase</keyword>
<dbReference type="EC" id="5.6.2.4" evidence="7"/>
<organism evidence="12 13">
    <name type="scientific">Agrobacterium genomosp. 13 str. CFBP 6927</name>
    <dbReference type="NCBI Taxonomy" id="1183428"/>
    <lineage>
        <taxon>Bacteria</taxon>
        <taxon>Pseudomonadati</taxon>
        <taxon>Pseudomonadota</taxon>
        <taxon>Alphaproteobacteria</taxon>
        <taxon>Hyphomicrobiales</taxon>
        <taxon>Rhizobiaceae</taxon>
        <taxon>Rhizobium/Agrobacterium group</taxon>
        <taxon>Agrobacterium</taxon>
        <taxon>Agrobacterium tumefaciens complex</taxon>
    </lineage>
</organism>
<dbReference type="PROSITE" id="PS51198">
    <property type="entry name" value="UVRD_HELICASE_ATP_BIND"/>
    <property type="match status" value="1"/>
</dbReference>
<dbReference type="RefSeq" id="WP_167377456.1">
    <property type="nucleotide sequence ID" value="NZ_LT009756.1"/>
</dbReference>
<evidence type="ECO:0000256" key="4">
    <source>
        <dbReference type="ARBA" id="ARBA00022840"/>
    </source>
</evidence>
<name>A0ABM9VE10_9HYPH</name>
<dbReference type="InterPro" id="IPR000212">
    <property type="entry name" value="DNA_helicase_UvrD/REP"/>
</dbReference>
<comment type="catalytic activity">
    <reaction evidence="6">
        <text>Couples ATP hydrolysis with the unwinding of duplex DNA by translocating in the 3'-5' direction.</text>
        <dbReference type="EC" id="5.6.2.4"/>
    </reaction>
</comment>
<dbReference type="EMBL" id="FBWH01000017">
    <property type="protein sequence ID" value="CUX24138.1"/>
    <property type="molecule type" value="Genomic_DNA"/>
</dbReference>
<dbReference type="Pfam" id="PF13361">
    <property type="entry name" value="UvrD_C"/>
    <property type="match status" value="1"/>
</dbReference>
<accession>A0ABM9VE10</accession>
<comment type="catalytic activity">
    <reaction evidence="8">
        <text>ATP + H2O = ADP + phosphate + H(+)</text>
        <dbReference type="Rhea" id="RHEA:13065"/>
        <dbReference type="ChEBI" id="CHEBI:15377"/>
        <dbReference type="ChEBI" id="CHEBI:15378"/>
        <dbReference type="ChEBI" id="CHEBI:30616"/>
        <dbReference type="ChEBI" id="CHEBI:43474"/>
        <dbReference type="ChEBI" id="CHEBI:456216"/>
        <dbReference type="EC" id="5.6.2.4"/>
    </reaction>
</comment>
<evidence type="ECO:0000313" key="13">
    <source>
        <dbReference type="Proteomes" id="UP000191812"/>
    </source>
</evidence>
<dbReference type="SUPFAM" id="SSF57783">
    <property type="entry name" value="Zinc beta-ribbon"/>
    <property type="match status" value="1"/>
</dbReference>
<dbReference type="GO" id="GO:0004386">
    <property type="term" value="F:helicase activity"/>
    <property type="evidence" value="ECO:0007669"/>
    <property type="project" value="UniProtKB-KW"/>
</dbReference>
<keyword evidence="5" id="KW-0413">Isomerase</keyword>
<dbReference type="PANTHER" id="PTHR11070">
    <property type="entry name" value="UVRD / RECB / PCRA DNA HELICASE FAMILY MEMBER"/>
    <property type="match status" value="1"/>
</dbReference>
<dbReference type="Pfam" id="PF01396">
    <property type="entry name" value="Zn_ribbon_Top1"/>
    <property type="match status" value="2"/>
</dbReference>
<dbReference type="InterPro" id="IPR013498">
    <property type="entry name" value="Topo_IA_Znf"/>
</dbReference>